<accession>A0A3G1L295</accession>
<dbReference type="RefSeq" id="WP_148135931.1">
    <property type="nucleotide sequence ID" value="NZ_CP017634.1"/>
</dbReference>
<gene>
    <name evidence="8" type="ORF">DCMF_19285</name>
</gene>
<organism evidence="8 9">
    <name type="scientific">Formimonas warabiya</name>
    <dbReference type="NCBI Taxonomy" id="1761012"/>
    <lineage>
        <taxon>Bacteria</taxon>
        <taxon>Bacillati</taxon>
        <taxon>Bacillota</taxon>
        <taxon>Clostridia</taxon>
        <taxon>Eubacteriales</taxon>
        <taxon>Peptococcaceae</taxon>
        <taxon>Candidatus Formimonas</taxon>
    </lineage>
</organism>
<dbReference type="PANTHER" id="PTHR11941">
    <property type="entry name" value="ENOYL-COA HYDRATASE-RELATED"/>
    <property type="match status" value="1"/>
</dbReference>
<dbReference type="Gene3D" id="3.90.226.10">
    <property type="entry name" value="2-enoyl-CoA Hydratase, Chain A, domain 1"/>
    <property type="match status" value="1"/>
</dbReference>
<evidence type="ECO:0000256" key="1">
    <source>
        <dbReference type="ARBA" id="ARBA00005086"/>
    </source>
</evidence>
<reference evidence="8 9" key="1">
    <citation type="submission" date="2016-10" db="EMBL/GenBank/DDBJ databases">
        <title>Complete Genome Sequence of Peptococcaceae strain DCMF.</title>
        <authorList>
            <person name="Edwards R.J."/>
            <person name="Holland S.I."/>
            <person name="Deshpande N.P."/>
            <person name="Wong Y.K."/>
            <person name="Ertan H."/>
            <person name="Manefield M."/>
            <person name="Russell T.L."/>
            <person name="Lee M.J."/>
        </authorList>
    </citation>
    <scope>NUCLEOTIDE SEQUENCE [LARGE SCALE GENOMIC DNA]</scope>
    <source>
        <strain evidence="8 9">DCMF</strain>
    </source>
</reference>
<protein>
    <recommendedName>
        <fullName evidence="6">short-chain-enoyl-CoA hydratase</fullName>
        <ecNumber evidence="6">4.2.1.150</ecNumber>
    </recommendedName>
</protein>
<evidence type="ECO:0000313" key="9">
    <source>
        <dbReference type="Proteomes" id="UP000323521"/>
    </source>
</evidence>
<dbReference type="InterPro" id="IPR001753">
    <property type="entry name" value="Enoyl-CoA_hydra/iso"/>
</dbReference>
<dbReference type="KEGG" id="fwa:DCMF_19285"/>
<dbReference type="FunFam" id="3.90.226.10:FF:000009">
    <property type="entry name" value="Carnitinyl-CoA dehydratase"/>
    <property type="match status" value="1"/>
</dbReference>
<dbReference type="GO" id="GO:0006635">
    <property type="term" value="P:fatty acid beta-oxidation"/>
    <property type="evidence" value="ECO:0007669"/>
    <property type="project" value="TreeGrafter"/>
</dbReference>
<proteinExistence type="inferred from homology"/>
<dbReference type="InterPro" id="IPR018376">
    <property type="entry name" value="Enoyl-CoA_hyd/isom_CS"/>
</dbReference>
<dbReference type="Proteomes" id="UP000323521">
    <property type="component" value="Chromosome"/>
</dbReference>
<dbReference type="EC" id="4.2.1.150" evidence="6"/>
<evidence type="ECO:0000256" key="2">
    <source>
        <dbReference type="ARBA" id="ARBA00005254"/>
    </source>
</evidence>
<name>A0A3G1L295_FORW1</name>
<sequence>MNYLICEKSEGIGIITINRPQVLNALNSKVYQELLKTVLDLEADPEVRVIIITGAGGKAFVAGADIAEMKDMHVMEALDFVKLGNQVFSTIEDLTKPVIAAVEGFALGGGCELALACDIRVAGKKAKFGVPEINLGIMPGNGGTQRLPRIIGKAKALEMIWSGAPMGAEEALRMGLVNYVTEAGAALNKAKELGRTFAEKGQIALKAARKAVNYGLSTDIKTGIQYEMALFGGLFSTKDQKEGMEAFLEQRKPNFQNE</sequence>
<dbReference type="PANTHER" id="PTHR11941:SF54">
    <property type="entry name" value="ENOYL-COA HYDRATASE, MITOCHONDRIAL"/>
    <property type="match status" value="1"/>
</dbReference>
<dbReference type="AlphaFoldDB" id="A0A3G1L295"/>
<dbReference type="InterPro" id="IPR014748">
    <property type="entry name" value="Enoyl-CoA_hydra_C"/>
</dbReference>
<comment type="catalytic activity">
    <reaction evidence="5">
        <text>a short-chain (3S)-3-hydroxyacyl-CoA = a short-chain (2E)-enoyl-CoA + H2O</text>
        <dbReference type="Rhea" id="RHEA:52664"/>
        <dbReference type="ChEBI" id="CHEBI:15377"/>
        <dbReference type="ChEBI" id="CHEBI:87488"/>
        <dbReference type="ChEBI" id="CHEBI:136760"/>
        <dbReference type="EC" id="4.2.1.150"/>
    </reaction>
</comment>
<dbReference type="OrthoDB" id="9775794at2"/>
<dbReference type="GO" id="GO:0018812">
    <property type="term" value="F:3-hydroxyacyl-CoA dehydratase activity"/>
    <property type="evidence" value="ECO:0007669"/>
    <property type="project" value="UniProtKB-EC"/>
</dbReference>
<dbReference type="EMBL" id="CP017634">
    <property type="protein sequence ID" value="ATW28749.1"/>
    <property type="molecule type" value="Genomic_DNA"/>
</dbReference>
<evidence type="ECO:0000256" key="5">
    <source>
        <dbReference type="ARBA" id="ARBA00050624"/>
    </source>
</evidence>
<evidence type="ECO:0000256" key="3">
    <source>
        <dbReference type="ARBA" id="ARBA00011881"/>
    </source>
</evidence>
<keyword evidence="4" id="KW-0456">Lyase</keyword>
<evidence type="ECO:0000256" key="4">
    <source>
        <dbReference type="ARBA" id="ARBA00023239"/>
    </source>
</evidence>
<comment type="subunit">
    <text evidence="3">Homotetramer.</text>
</comment>
<dbReference type="InterPro" id="IPR029045">
    <property type="entry name" value="ClpP/crotonase-like_dom_sf"/>
</dbReference>
<dbReference type="SUPFAM" id="SSF52096">
    <property type="entry name" value="ClpP/crotonase"/>
    <property type="match status" value="1"/>
</dbReference>
<dbReference type="CDD" id="cd06558">
    <property type="entry name" value="crotonase-like"/>
    <property type="match status" value="1"/>
</dbReference>
<dbReference type="PROSITE" id="PS00166">
    <property type="entry name" value="ENOYL_COA_HYDRATASE"/>
    <property type="match status" value="1"/>
</dbReference>
<evidence type="ECO:0000256" key="6">
    <source>
        <dbReference type="ARBA" id="ARBA00067035"/>
    </source>
</evidence>
<comment type="similarity">
    <text evidence="2 7">Belongs to the enoyl-CoA hydratase/isomerase family.</text>
</comment>
<evidence type="ECO:0000313" key="8">
    <source>
        <dbReference type="EMBL" id="ATW28749.1"/>
    </source>
</evidence>
<evidence type="ECO:0000256" key="7">
    <source>
        <dbReference type="RuleBase" id="RU003707"/>
    </source>
</evidence>
<dbReference type="Gene3D" id="1.10.12.10">
    <property type="entry name" value="Lyase 2-enoyl-coa Hydratase, Chain A, domain 2"/>
    <property type="match status" value="1"/>
</dbReference>
<dbReference type="FunFam" id="1.10.12.10:FF:000001">
    <property type="entry name" value="Probable enoyl-CoA hydratase, mitochondrial"/>
    <property type="match status" value="1"/>
</dbReference>
<keyword evidence="9" id="KW-1185">Reference proteome</keyword>
<dbReference type="Pfam" id="PF00378">
    <property type="entry name" value="ECH_1"/>
    <property type="match status" value="1"/>
</dbReference>
<comment type="pathway">
    <text evidence="1">Lipid metabolism; butanoate metabolism.</text>
</comment>